<keyword evidence="2" id="KW-1185">Reference proteome</keyword>
<comment type="caution">
    <text evidence="1">The sequence shown here is derived from an EMBL/GenBank/DDBJ whole genome shotgun (WGS) entry which is preliminary data.</text>
</comment>
<evidence type="ECO:0000313" key="2">
    <source>
        <dbReference type="Proteomes" id="UP001489719"/>
    </source>
</evidence>
<dbReference type="Proteomes" id="UP001489719">
    <property type="component" value="Unassembled WGS sequence"/>
</dbReference>
<protein>
    <submittedName>
        <fullName evidence="1">Uncharacterized protein</fullName>
    </submittedName>
</protein>
<name>A0ACC3TVG0_9ASCO</name>
<sequence length="781" mass="86789">MGISGLLPILKSIQQPTHVKEFAGQVIAVDAYVWLHRGAIACAADLAFGNHTRKYVDYAMHRVRMLKYYGVKPYMVFDGANLPSKQHTDTDRRITREAALEAAMKLHMAGMRKEAYDHFQKCIDVTPTMASHLIKALEKEGVPYLVAPYEADAQMVYLEKKSLVSAIISEDSDLLVFGCKCLLTKLTDYGECVSIRRERFSSCTDIDLTSFSDALFRHMAIFAGCDYTSGIPNIGLRKAHMYLRRYKSADRALKFMRLEGKITVPPTFMADFERADKTFQYQRVYCPIQMKVVMWNEPEDPLPEQLEYYIGRDIEPAIATAIATGKLDPNTKEPIEGGSEIGSIKEHVDGTPFKQIPRAGQTITDYFRRSPILDRHPLSDITNSLASETPPNINGRNSIPAWAAALGRRTTPCFTKPSPEDRIAKRLRILSPPISESDGMDKSAIMLSRFFPTPSRAVHLPLANPNRHLTSEHENIVPEEMRVADIPAEDIAKLDAKSPNTPRLSSSDDQVNQQCDHASEQKQNTGEDEQEATQKDIGESMASTESTKSGSLAIMTPPSADFRLRHSNQLPSSFFAPRRQPVLTPPDSTMKAGKSSSSSSNSFSTVSSGSSLSSCSMSKSACSPLLDRNRFLHFRAHTTSEDTMVCPSTPIQRSITSFAAASYMGSPTHSRRPVINSNGIGVFSHAKSKKSRQALRSMTTLDNSQLKSTMATGLRNAVQIRSEQRAIYAGRIEIDEEDYEIASQAETEFDTAASTQSASDIRSRTSFQASLQRFRNENRKS</sequence>
<proteinExistence type="predicted"/>
<gene>
    <name evidence="1" type="ORF">V1517DRAFT_316263</name>
</gene>
<evidence type="ECO:0000313" key="1">
    <source>
        <dbReference type="EMBL" id="KAK9324771.1"/>
    </source>
</evidence>
<dbReference type="EMBL" id="MU970046">
    <property type="protein sequence ID" value="KAK9324771.1"/>
    <property type="molecule type" value="Genomic_DNA"/>
</dbReference>
<accession>A0ACC3TVG0</accession>
<reference evidence="2" key="1">
    <citation type="journal article" date="2024" name="Front. Bioeng. Biotechnol.">
        <title>Genome-scale model development and genomic sequencing of the oleaginous clade Lipomyces.</title>
        <authorList>
            <person name="Czajka J.J."/>
            <person name="Han Y."/>
            <person name="Kim J."/>
            <person name="Mondo S.J."/>
            <person name="Hofstad B.A."/>
            <person name="Robles A."/>
            <person name="Haridas S."/>
            <person name="Riley R."/>
            <person name="LaButti K."/>
            <person name="Pangilinan J."/>
            <person name="Andreopoulos W."/>
            <person name="Lipzen A."/>
            <person name="Yan J."/>
            <person name="Wang M."/>
            <person name="Ng V."/>
            <person name="Grigoriev I.V."/>
            <person name="Spatafora J.W."/>
            <person name="Magnuson J.K."/>
            <person name="Baker S.E."/>
            <person name="Pomraning K.R."/>
        </authorList>
    </citation>
    <scope>NUCLEOTIDE SEQUENCE [LARGE SCALE GENOMIC DNA]</scope>
    <source>
        <strain evidence="2">CBS 10300</strain>
    </source>
</reference>
<organism evidence="1 2">
    <name type="scientific">Lipomyces orientalis</name>
    <dbReference type="NCBI Taxonomy" id="1233043"/>
    <lineage>
        <taxon>Eukaryota</taxon>
        <taxon>Fungi</taxon>
        <taxon>Dikarya</taxon>
        <taxon>Ascomycota</taxon>
        <taxon>Saccharomycotina</taxon>
        <taxon>Lipomycetes</taxon>
        <taxon>Lipomycetales</taxon>
        <taxon>Lipomycetaceae</taxon>
        <taxon>Lipomyces</taxon>
    </lineage>
</organism>